<dbReference type="InterPro" id="IPR052195">
    <property type="entry name" value="Bact_Alkyl/Aryl-Sulfatase"/>
</dbReference>
<sequence>MQDFEARPAALATGDGVEAVAPGVWKLHGQGQSFVARIATQTTTQAGAADGDALLLVDAGPGGAITRGMIDALRSVTSLPLAAIVFSHGHLGYNSGLPLWLAHCAERGDPAPRVIAHANVLPRQARYRATMPLQEALAEVQFRQPRGRLAGKLSQHAPSETFAQGLTVGTGPRRAELLWAPSETDDAVAVWLPESRILYGGPAVIDSIPNIGTPLRTLRDAPRWARTLENLAALEPERVVREFGADLCGAQAVEVLRHTASALHWLHDEVIRLINQGMDEREMLAALRYPEELFGKPWMRPSYGDPSYIARDIYRAENGWWDRNATSLHPAPPEQAAAQIAEAVSDHDALIRHAQALADKGEIQLALHVIDVLAGAPGDTPTLRLARELKAGWLRQRAGQVTSYVSRSLYAACADSIERGERHPFSQPLSQR</sequence>
<dbReference type="GO" id="GO:0016787">
    <property type="term" value="F:hydrolase activity"/>
    <property type="evidence" value="ECO:0007669"/>
    <property type="project" value="UniProtKB-KW"/>
</dbReference>
<gene>
    <name evidence="2" type="ORF">HLB16_21665</name>
</gene>
<dbReference type="SUPFAM" id="SSF56281">
    <property type="entry name" value="Metallo-hydrolase/oxidoreductase"/>
    <property type="match status" value="1"/>
</dbReference>
<dbReference type="InterPro" id="IPR029228">
    <property type="entry name" value="Alkyl_sulf_dimr"/>
</dbReference>
<evidence type="ECO:0000313" key="2">
    <source>
        <dbReference type="EMBL" id="NNH13464.1"/>
    </source>
</evidence>
<dbReference type="RefSeq" id="WP_053824095.1">
    <property type="nucleotide sequence ID" value="NZ_BAAAEB010000025.1"/>
</dbReference>
<dbReference type="AlphaFoldDB" id="A0A849BH84"/>
<dbReference type="Pfam" id="PF00753">
    <property type="entry name" value="Lactamase_B"/>
    <property type="match status" value="1"/>
</dbReference>
<proteinExistence type="predicted"/>
<protein>
    <submittedName>
        <fullName evidence="2">MBL fold metallo-hydrolase</fullName>
    </submittedName>
</protein>
<accession>A0A849BH84</accession>
<dbReference type="PANTHER" id="PTHR43223">
    <property type="entry name" value="ALKYL/ARYL-SULFATASE"/>
    <property type="match status" value="1"/>
</dbReference>
<comment type="caution">
    <text evidence="2">The sequence shown here is derived from an EMBL/GenBank/DDBJ whole genome shotgun (WGS) entry which is preliminary data.</text>
</comment>
<dbReference type="InterPro" id="IPR038536">
    <property type="entry name" value="Alkyl/aryl-sulf_dimr_sf"/>
</dbReference>
<dbReference type="Gene3D" id="1.25.40.880">
    <property type="entry name" value="Alkyl sulfatase, dimerisation domain"/>
    <property type="match status" value="1"/>
</dbReference>
<dbReference type="PANTHER" id="PTHR43223:SF2">
    <property type="entry name" value="METALLO-BETA-LACTAMASE DOMAIN-CONTAINING PROTEIN"/>
    <property type="match status" value="1"/>
</dbReference>
<dbReference type="Proteomes" id="UP000542973">
    <property type="component" value="Unassembled WGS sequence"/>
</dbReference>
<feature type="domain" description="Metallo-beta-lactamase" evidence="1">
    <location>
        <begin position="43"/>
        <end position="247"/>
    </location>
</feature>
<dbReference type="EMBL" id="JABEMD010000049">
    <property type="protein sequence ID" value="NNH13464.1"/>
    <property type="molecule type" value="Genomic_DNA"/>
</dbReference>
<dbReference type="SMART" id="SM00849">
    <property type="entry name" value="Lactamase_B"/>
    <property type="match status" value="1"/>
</dbReference>
<evidence type="ECO:0000313" key="3">
    <source>
        <dbReference type="Proteomes" id="UP000542973"/>
    </source>
</evidence>
<organism evidence="2 3">
    <name type="scientific">Cupriavidus gilardii</name>
    <dbReference type="NCBI Taxonomy" id="82541"/>
    <lineage>
        <taxon>Bacteria</taxon>
        <taxon>Pseudomonadati</taxon>
        <taxon>Pseudomonadota</taxon>
        <taxon>Betaproteobacteria</taxon>
        <taxon>Burkholderiales</taxon>
        <taxon>Burkholderiaceae</taxon>
        <taxon>Cupriavidus</taxon>
    </lineage>
</organism>
<keyword evidence="2" id="KW-0378">Hydrolase</keyword>
<dbReference type="InterPro" id="IPR036866">
    <property type="entry name" value="RibonucZ/Hydroxyglut_hydro"/>
</dbReference>
<dbReference type="GO" id="GO:0046983">
    <property type="term" value="F:protein dimerization activity"/>
    <property type="evidence" value="ECO:0007669"/>
    <property type="project" value="InterPro"/>
</dbReference>
<reference evidence="2 3" key="1">
    <citation type="submission" date="2020-05" db="EMBL/GenBank/DDBJ databases">
        <title>MicrobeNet Type strains.</title>
        <authorList>
            <person name="Nicholson A.C."/>
        </authorList>
    </citation>
    <scope>NUCLEOTIDE SEQUENCE [LARGE SCALE GENOMIC DNA]</scope>
    <source>
        <strain evidence="2 3">ATCC 700815</strain>
    </source>
</reference>
<dbReference type="Pfam" id="PF14863">
    <property type="entry name" value="Alkyl_sulf_dimr"/>
    <property type="match status" value="1"/>
</dbReference>
<dbReference type="InterPro" id="IPR001279">
    <property type="entry name" value="Metallo-B-lactamas"/>
</dbReference>
<name>A0A849BH84_9BURK</name>
<dbReference type="Gene3D" id="3.60.15.30">
    <property type="entry name" value="Metallo-beta-lactamase domain"/>
    <property type="match status" value="1"/>
</dbReference>
<evidence type="ECO:0000259" key="1">
    <source>
        <dbReference type="SMART" id="SM00849"/>
    </source>
</evidence>